<evidence type="ECO:0000256" key="1">
    <source>
        <dbReference type="SAM" id="Coils"/>
    </source>
</evidence>
<keyword evidence="1" id="KW-0175">Coiled coil</keyword>
<dbReference type="WBParaSite" id="ASIM_0001307101-mRNA-1">
    <property type="protein sequence ID" value="ASIM_0001307101-mRNA-1"/>
    <property type="gene ID" value="ASIM_0001307101"/>
</dbReference>
<evidence type="ECO:0000313" key="3">
    <source>
        <dbReference type="EMBL" id="VDK47607.1"/>
    </source>
</evidence>
<reference evidence="5" key="1">
    <citation type="submission" date="2016-04" db="UniProtKB">
        <authorList>
            <consortium name="WormBaseParasite"/>
        </authorList>
    </citation>
    <scope>IDENTIFICATION</scope>
</reference>
<feature type="region of interest" description="Disordered" evidence="2">
    <location>
        <begin position="468"/>
        <end position="550"/>
    </location>
</feature>
<sequence length="663" mass="76324">MVEVEQINLLREKVHAYEQEKETILTMVKQLLDKDKEREERLKDLSEENFQKDKEVQELKTLLKKRDELLEEGETDMMELRKELDEAKTNRKAFVADLEKRLLDMGEQVSVKCSQLSSVELAKAHLEKKLKEREREIEELQRRNLHDESSFLHNQSALNLDAAELAKLQKEADENEEYIRNMNDAMERLQQELIEKSRETEVMIAQLDELRSLCNDYRRDAEESRARNAELTAELENDRNNVKVAKKGNSMFAEFVDERLKLEKDLIKLKTENDWYRAKYVNLEKESECLRQQLVHALAIPSAGGASSDVTALQTEISELRAELHLTKEKLLNANKENTTTVMSRNMDGVGRNFSDAVIRKISEENSRLIKKIDELKRDRGDLFDQCREKERKLATELRKRKESEAEIKSLRMQLNVARSAKRPQLVAHAKECLKDRVESVQDYVENLQVVGGCDSLMTLSDTTRTATQYSSNNDENFNSDFTNNNNNNTKTNHKTFTEFIGAPRAISSESDEKDDSRANVNSDGDHRRSRERKQSDENEASTGQNMDLADDNQHETDLRMSFHTSASASSSTFNSSIKVRTPSPAFDAVPNKRVKRVKVGFEFGILLFADENNVKSFNESPNSAGSSTYSSSVFNGSYNTNNDTRRLRPRRGRKVTQNVRDI</sequence>
<dbReference type="EMBL" id="UYRR01031207">
    <property type="protein sequence ID" value="VDK47607.1"/>
    <property type="molecule type" value="Genomic_DNA"/>
</dbReference>
<accession>A0A0M3JXJ1</accession>
<feature type="compositionally biased region" description="Low complexity" evidence="2">
    <location>
        <begin position="472"/>
        <end position="491"/>
    </location>
</feature>
<evidence type="ECO:0000256" key="2">
    <source>
        <dbReference type="SAM" id="MobiDB-lite"/>
    </source>
</evidence>
<dbReference type="Proteomes" id="UP000267096">
    <property type="component" value="Unassembled WGS sequence"/>
</dbReference>
<feature type="coiled-coil region" evidence="1">
    <location>
        <begin position="28"/>
        <end position="286"/>
    </location>
</feature>
<dbReference type="SUPFAM" id="SSF57997">
    <property type="entry name" value="Tropomyosin"/>
    <property type="match status" value="1"/>
</dbReference>
<organism evidence="5">
    <name type="scientific">Anisakis simplex</name>
    <name type="common">Herring worm</name>
    <dbReference type="NCBI Taxonomy" id="6269"/>
    <lineage>
        <taxon>Eukaryota</taxon>
        <taxon>Metazoa</taxon>
        <taxon>Ecdysozoa</taxon>
        <taxon>Nematoda</taxon>
        <taxon>Chromadorea</taxon>
        <taxon>Rhabditida</taxon>
        <taxon>Spirurina</taxon>
        <taxon>Ascaridomorpha</taxon>
        <taxon>Ascaridoidea</taxon>
        <taxon>Anisakidae</taxon>
        <taxon>Anisakis</taxon>
        <taxon>Anisakis simplex complex</taxon>
    </lineage>
</organism>
<feature type="region of interest" description="Disordered" evidence="2">
    <location>
        <begin position="617"/>
        <end position="663"/>
    </location>
</feature>
<gene>
    <name evidence="3" type="ORF">ASIM_LOCUS12537</name>
</gene>
<evidence type="ECO:0000313" key="4">
    <source>
        <dbReference type="Proteomes" id="UP000267096"/>
    </source>
</evidence>
<evidence type="ECO:0000313" key="5">
    <source>
        <dbReference type="WBParaSite" id="ASIM_0001307101-mRNA-1"/>
    </source>
</evidence>
<feature type="compositionally biased region" description="Polar residues" evidence="2">
    <location>
        <begin position="617"/>
        <end position="643"/>
    </location>
</feature>
<reference evidence="3 4" key="2">
    <citation type="submission" date="2018-11" db="EMBL/GenBank/DDBJ databases">
        <authorList>
            <consortium name="Pathogen Informatics"/>
        </authorList>
    </citation>
    <scope>NUCLEOTIDE SEQUENCE [LARGE SCALE GENOMIC DNA]</scope>
</reference>
<name>A0A0M3JXJ1_ANISI</name>
<feature type="compositionally biased region" description="Basic and acidic residues" evidence="2">
    <location>
        <begin position="524"/>
        <end position="537"/>
    </location>
</feature>
<proteinExistence type="predicted"/>
<feature type="coiled-coil region" evidence="1">
    <location>
        <begin position="310"/>
        <end position="421"/>
    </location>
</feature>
<keyword evidence="4" id="KW-1185">Reference proteome</keyword>
<dbReference type="OrthoDB" id="5873462at2759"/>
<dbReference type="AlphaFoldDB" id="A0A0M3JXJ1"/>
<protein>
    <submittedName>
        <fullName evidence="5">HOOK domain-containing protein</fullName>
    </submittedName>
</protein>